<evidence type="ECO:0000256" key="2">
    <source>
        <dbReference type="ARBA" id="ARBA00005182"/>
    </source>
</evidence>
<sequence length="367" mass="38960">MQSWTRTPATALALLTTALLGWGVYQGVAALRSDAGQARLAPTLNLEAFLDGRTTAAVNHVLAHHLPADPWVRAAGGLFRWGLFNSGGPAVRVGCEDWLFLTEELRPFDGAETAMAERVEALRRIQAALAARGIALVLAVVPDKARVHRDMLCGAPRSAQAEARLAALEAALSGLPQAPLLPALSSLAAREPAYWRTDTHWNQQGATAAAAAIAEATRALPFERRVGIATTQAPTETEAPADLLRLMGLDLLPDPWRPHRDRQHDATTTVPAAEGGGLLDEAVPEVVLLGSSYSLNANFHGALQQALGAAITSLAQAGGGFHGAAAAFFGGATFRETPPRLVIWEFPERVMGQPITPAERAFLDGWR</sequence>
<protein>
    <submittedName>
        <fullName evidence="8">Alginate O-acetyltransferase complex protein AlgJ</fullName>
    </submittedName>
</protein>
<dbReference type="RefSeq" id="WP_184381988.1">
    <property type="nucleotide sequence ID" value="NZ_JACIDJ010000001.1"/>
</dbReference>
<evidence type="ECO:0000256" key="6">
    <source>
        <dbReference type="ARBA" id="ARBA00022841"/>
    </source>
</evidence>
<comment type="subcellular location">
    <subcellularLocation>
        <location evidence="1">Periplasm</location>
    </subcellularLocation>
</comment>
<accession>A0A840A9R0</accession>
<dbReference type="EMBL" id="JACIDJ010000001">
    <property type="protein sequence ID" value="MBB3897044.1"/>
    <property type="molecule type" value="Genomic_DNA"/>
</dbReference>
<comment type="caution">
    <text evidence="8">The sequence shown here is derived from an EMBL/GenBank/DDBJ whole genome shotgun (WGS) entry which is preliminary data.</text>
</comment>
<evidence type="ECO:0000313" key="9">
    <source>
        <dbReference type="Proteomes" id="UP000553193"/>
    </source>
</evidence>
<gene>
    <name evidence="8" type="ORF">GGQ83_000470</name>
</gene>
<dbReference type="Pfam" id="PF16822">
    <property type="entry name" value="ALGX"/>
    <property type="match status" value="1"/>
</dbReference>
<keyword evidence="5" id="KW-0574">Periplasm</keyword>
<comment type="pathway">
    <text evidence="2">Glycan biosynthesis; alginate biosynthesis.</text>
</comment>
<evidence type="ECO:0000259" key="7">
    <source>
        <dbReference type="Pfam" id="PF16822"/>
    </source>
</evidence>
<keyword evidence="6" id="KW-0016">Alginate biosynthesis</keyword>
<keyword evidence="9" id="KW-1185">Reference proteome</keyword>
<keyword evidence="4" id="KW-0732">Signal</keyword>
<keyword evidence="3 8" id="KW-0808">Transferase</keyword>
<proteinExistence type="predicted"/>
<dbReference type="GO" id="GO:0042121">
    <property type="term" value="P:alginic acid biosynthetic process"/>
    <property type="evidence" value="ECO:0007669"/>
    <property type="project" value="UniProtKB-UniPathway"/>
</dbReference>
<dbReference type="GO" id="GO:0016740">
    <property type="term" value="F:transferase activity"/>
    <property type="evidence" value="ECO:0007669"/>
    <property type="project" value="UniProtKB-KW"/>
</dbReference>
<evidence type="ECO:0000256" key="1">
    <source>
        <dbReference type="ARBA" id="ARBA00004418"/>
    </source>
</evidence>
<name>A0A840A9R0_9PROT</name>
<evidence type="ECO:0000256" key="3">
    <source>
        <dbReference type="ARBA" id="ARBA00022679"/>
    </source>
</evidence>
<dbReference type="Proteomes" id="UP000553193">
    <property type="component" value="Unassembled WGS sequence"/>
</dbReference>
<organism evidence="8 9">
    <name type="scientific">Roseococcus suduntuyensis</name>
    <dbReference type="NCBI Taxonomy" id="455361"/>
    <lineage>
        <taxon>Bacteria</taxon>
        <taxon>Pseudomonadati</taxon>
        <taxon>Pseudomonadota</taxon>
        <taxon>Alphaproteobacteria</taxon>
        <taxon>Acetobacterales</taxon>
        <taxon>Roseomonadaceae</taxon>
        <taxon>Roseococcus</taxon>
    </lineage>
</organism>
<dbReference type="GO" id="GO:0042597">
    <property type="term" value="C:periplasmic space"/>
    <property type="evidence" value="ECO:0007669"/>
    <property type="project" value="UniProtKB-SubCell"/>
</dbReference>
<dbReference type="UniPathway" id="UPA00286"/>
<evidence type="ECO:0000313" key="8">
    <source>
        <dbReference type="EMBL" id="MBB3897044.1"/>
    </source>
</evidence>
<dbReference type="InterPro" id="IPR031811">
    <property type="entry name" value="ALGX/ALGJ_SGNH-like"/>
</dbReference>
<reference evidence="8 9" key="1">
    <citation type="submission" date="2020-08" db="EMBL/GenBank/DDBJ databases">
        <title>Genomic Encyclopedia of Type Strains, Phase IV (KMG-IV): sequencing the most valuable type-strain genomes for metagenomic binning, comparative biology and taxonomic classification.</title>
        <authorList>
            <person name="Goeker M."/>
        </authorList>
    </citation>
    <scope>NUCLEOTIDE SEQUENCE [LARGE SCALE GENOMIC DNA]</scope>
    <source>
        <strain evidence="8 9">DSM 19979</strain>
    </source>
</reference>
<evidence type="ECO:0000256" key="5">
    <source>
        <dbReference type="ARBA" id="ARBA00022764"/>
    </source>
</evidence>
<dbReference type="AlphaFoldDB" id="A0A840A9R0"/>
<feature type="domain" description="AlgX/AlgJ SGNH hydrolase-like" evidence="7">
    <location>
        <begin position="91"/>
        <end position="348"/>
    </location>
</feature>
<evidence type="ECO:0000256" key="4">
    <source>
        <dbReference type="ARBA" id="ARBA00022729"/>
    </source>
</evidence>